<evidence type="ECO:0000313" key="3">
    <source>
        <dbReference type="Proteomes" id="UP001296104"/>
    </source>
</evidence>
<dbReference type="Proteomes" id="UP001296104">
    <property type="component" value="Unassembled WGS sequence"/>
</dbReference>
<gene>
    <name evidence="2" type="ORF">LECACI_7A009995</name>
</gene>
<keyword evidence="3" id="KW-1185">Reference proteome</keyword>
<name>A0AAI9EFQ1_9PEZI</name>
<proteinExistence type="predicted"/>
<sequence length="100" mass="11030">MPHTELNSKSDFDKALDTKGKYVLIYAYENSVNPKADEYASSYASSTDAYKVDVAKHAAAREYFGVTTVPTIVVYKDGKEVKKVEGADQAGMEEVRNLLS</sequence>
<dbReference type="InterPro" id="IPR036249">
    <property type="entry name" value="Thioredoxin-like_sf"/>
</dbReference>
<dbReference type="Pfam" id="PF00085">
    <property type="entry name" value="Thioredoxin"/>
    <property type="match status" value="1"/>
</dbReference>
<feature type="domain" description="Thioredoxin" evidence="1">
    <location>
        <begin position="9"/>
        <end position="89"/>
    </location>
</feature>
<dbReference type="CDD" id="cd02947">
    <property type="entry name" value="TRX_family"/>
    <property type="match status" value="1"/>
</dbReference>
<comment type="caution">
    <text evidence="2">The sequence shown here is derived from an EMBL/GenBank/DDBJ whole genome shotgun (WGS) entry which is preliminary data.</text>
</comment>
<protein>
    <recommendedName>
        <fullName evidence="1">Thioredoxin domain-containing protein</fullName>
    </recommendedName>
</protein>
<organism evidence="2 3">
    <name type="scientific">Lecanosticta acicola</name>
    <dbReference type="NCBI Taxonomy" id="111012"/>
    <lineage>
        <taxon>Eukaryota</taxon>
        <taxon>Fungi</taxon>
        <taxon>Dikarya</taxon>
        <taxon>Ascomycota</taxon>
        <taxon>Pezizomycotina</taxon>
        <taxon>Dothideomycetes</taxon>
        <taxon>Dothideomycetidae</taxon>
        <taxon>Mycosphaerellales</taxon>
        <taxon>Mycosphaerellaceae</taxon>
        <taxon>Lecanosticta</taxon>
    </lineage>
</organism>
<dbReference type="Gene3D" id="3.40.30.10">
    <property type="entry name" value="Glutaredoxin"/>
    <property type="match status" value="1"/>
</dbReference>
<dbReference type="SUPFAM" id="SSF52833">
    <property type="entry name" value="Thioredoxin-like"/>
    <property type="match status" value="1"/>
</dbReference>
<accession>A0AAI9EFQ1</accession>
<dbReference type="EMBL" id="CAVMBE010000140">
    <property type="protein sequence ID" value="CAK4034837.1"/>
    <property type="molecule type" value="Genomic_DNA"/>
</dbReference>
<reference evidence="2" key="1">
    <citation type="submission" date="2023-11" db="EMBL/GenBank/DDBJ databases">
        <authorList>
            <person name="Alioto T."/>
            <person name="Alioto T."/>
            <person name="Gomez Garrido J."/>
        </authorList>
    </citation>
    <scope>NUCLEOTIDE SEQUENCE</scope>
</reference>
<dbReference type="InterPro" id="IPR013766">
    <property type="entry name" value="Thioredoxin_domain"/>
</dbReference>
<dbReference type="AlphaFoldDB" id="A0AAI9EFQ1"/>
<evidence type="ECO:0000259" key="1">
    <source>
        <dbReference type="Pfam" id="PF00085"/>
    </source>
</evidence>
<evidence type="ECO:0000313" key="2">
    <source>
        <dbReference type="EMBL" id="CAK4034837.1"/>
    </source>
</evidence>